<reference evidence="4 5" key="1">
    <citation type="journal article" date="2019" name="Microbiol. Resour. Announc.">
        <title>High-quality draft genome sequence of Fusarium oxysporum f. sp. cubense strain 160527, a causal agent of Panama disease.</title>
        <authorList>
            <person name="Asai S."/>
            <person name="Ayukawa Y."/>
            <person name="Gan P."/>
            <person name="Masuda S."/>
            <person name="Komatsu K."/>
            <person name="Shirasu K."/>
            <person name="Arie T."/>
        </authorList>
    </citation>
    <scope>NUCLEOTIDE SEQUENCE [LARGE SCALE GENOMIC DNA]</scope>
    <source>
        <strain evidence="4 5">160527</strain>
    </source>
</reference>
<evidence type="ECO:0000313" key="4">
    <source>
        <dbReference type="EMBL" id="TVY76479.1"/>
    </source>
</evidence>
<dbReference type="InterPro" id="IPR036291">
    <property type="entry name" value="NAD(P)-bd_dom_sf"/>
</dbReference>
<dbReference type="Pfam" id="PF08240">
    <property type="entry name" value="ADH_N"/>
    <property type="match status" value="1"/>
</dbReference>
<dbReference type="PANTHER" id="PTHR45348">
    <property type="entry name" value="HYPOTHETICAL OXIDOREDUCTASE (EUROFUNG)"/>
    <property type="match status" value="1"/>
</dbReference>
<dbReference type="InterPro" id="IPR011032">
    <property type="entry name" value="GroES-like_sf"/>
</dbReference>
<dbReference type="InterPro" id="IPR013154">
    <property type="entry name" value="ADH-like_N"/>
</dbReference>
<feature type="domain" description="Enoyl reductase (ER)" evidence="3">
    <location>
        <begin position="13"/>
        <end position="337"/>
    </location>
</feature>
<dbReference type="Gene3D" id="3.90.180.10">
    <property type="entry name" value="Medium-chain alcohol dehydrogenases, catalytic domain"/>
    <property type="match status" value="1"/>
</dbReference>
<gene>
    <name evidence="4" type="primary">orsE-1</name>
    <name evidence="4" type="ORF">Focb16_v008152</name>
</gene>
<dbReference type="InterPro" id="IPR020843">
    <property type="entry name" value="ER"/>
</dbReference>
<organism evidence="4 5">
    <name type="scientific">Fusarium oxysporum f. sp. cubense</name>
    <dbReference type="NCBI Taxonomy" id="61366"/>
    <lineage>
        <taxon>Eukaryota</taxon>
        <taxon>Fungi</taxon>
        <taxon>Dikarya</taxon>
        <taxon>Ascomycota</taxon>
        <taxon>Pezizomycotina</taxon>
        <taxon>Sordariomycetes</taxon>
        <taxon>Hypocreomycetidae</taxon>
        <taxon>Hypocreales</taxon>
        <taxon>Nectriaceae</taxon>
        <taxon>Fusarium</taxon>
        <taxon>Fusarium oxysporum species complex</taxon>
    </lineage>
</organism>
<dbReference type="InterPro" id="IPR013149">
    <property type="entry name" value="ADH-like_C"/>
</dbReference>
<accession>A0A559LNL0</accession>
<evidence type="ECO:0000256" key="2">
    <source>
        <dbReference type="ARBA" id="ARBA00023002"/>
    </source>
</evidence>
<sequence length="340" mass="36192">MSDNRAAWLDAVGSSFRVGPADMPQVGPEEILVKNSAIAINPIDWKVRDYGWLIKNWPAILGCDVAGIIVAVGSKVQRFKTGDRVIGHAVSLLSQEPKYGAFQHYVAIESGKAAILPDNLPFEKACVLPLAIDTSATGLFSASSDGYLGLDWPTLPAKKSDKTVVIYGASSSVGSLAVQFAAASGAYVIAIASARNFDYCRSCGADEVFDYKDESVVPNVVKAIQGAPHPHFAGIYDAISQPESYRITVPILEAIGHGNLATVLPGPEKIPVTSKSSYVEGINTMVHPLWEDYIGSALEQGVLKCVPEPYIIGDSLDSVEEGCKLNQQGISAKKVVITLT</sequence>
<protein>
    <submittedName>
        <fullName evidence="4">Dehydrogenase orsE</fullName>
    </submittedName>
</protein>
<dbReference type="EMBL" id="SRMI01000002">
    <property type="protein sequence ID" value="TVY76479.1"/>
    <property type="molecule type" value="Genomic_DNA"/>
</dbReference>
<comment type="caution">
    <text evidence="4">The sequence shown here is derived from an EMBL/GenBank/DDBJ whole genome shotgun (WGS) entry which is preliminary data.</text>
</comment>
<name>A0A559LNL0_FUSOC</name>
<dbReference type="Proteomes" id="UP000320707">
    <property type="component" value="Unassembled WGS sequence"/>
</dbReference>
<dbReference type="PANTHER" id="PTHR45348:SF2">
    <property type="entry name" value="ZINC-TYPE ALCOHOL DEHYDROGENASE-LIKE PROTEIN C2E1P3.01"/>
    <property type="match status" value="1"/>
</dbReference>
<dbReference type="SUPFAM" id="SSF51735">
    <property type="entry name" value="NAD(P)-binding Rossmann-fold domains"/>
    <property type="match status" value="1"/>
</dbReference>
<proteinExistence type="inferred from homology"/>
<dbReference type="GO" id="GO:0016651">
    <property type="term" value="F:oxidoreductase activity, acting on NAD(P)H"/>
    <property type="evidence" value="ECO:0007669"/>
    <property type="project" value="InterPro"/>
</dbReference>
<dbReference type="InterPro" id="IPR047122">
    <property type="entry name" value="Trans-enoyl_RdTase-like"/>
</dbReference>
<dbReference type="SUPFAM" id="SSF50129">
    <property type="entry name" value="GroES-like"/>
    <property type="match status" value="1"/>
</dbReference>
<dbReference type="CDD" id="cd08249">
    <property type="entry name" value="enoyl_reductase_like"/>
    <property type="match status" value="1"/>
</dbReference>
<keyword evidence="2" id="KW-0560">Oxidoreductase</keyword>
<evidence type="ECO:0000256" key="1">
    <source>
        <dbReference type="ARBA" id="ARBA00008072"/>
    </source>
</evidence>
<dbReference type="Pfam" id="PF00107">
    <property type="entry name" value="ADH_zinc_N"/>
    <property type="match status" value="1"/>
</dbReference>
<comment type="similarity">
    <text evidence="1">Belongs to the zinc-containing alcohol dehydrogenase family.</text>
</comment>
<dbReference type="SMART" id="SM00829">
    <property type="entry name" value="PKS_ER"/>
    <property type="match status" value="1"/>
</dbReference>
<dbReference type="Gene3D" id="3.40.50.720">
    <property type="entry name" value="NAD(P)-binding Rossmann-like Domain"/>
    <property type="match status" value="1"/>
</dbReference>
<evidence type="ECO:0000313" key="5">
    <source>
        <dbReference type="Proteomes" id="UP000320707"/>
    </source>
</evidence>
<dbReference type="AlphaFoldDB" id="A0A559LNL0"/>
<evidence type="ECO:0000259" key="3">
    <source>
        <dbReference type="SMART" id="SM00829"/>
    </source>
</evidence>